<dbReference type="GO" id="GO:0008360">
    <property type="term" value="P:regulation of cell shape"/>
    <property type="evidence" value="ECO:0007669"/>
    <property type="project" value="UniProtKB-KW"/>
</dbReference>
<dbReference type="Gene3D" id="1.25.40.270">
    <property type="entry name" value="Vacuolar protein sorting-associated protein vta1"/>
    <property type="match status" value="1"/>
</dbReference>
<dbReference type="GO" id="GO:0003843">
    <property type="term" value="F:1,3-beta-D-glucan synthase activity"/>
    <property type="evidence" value="ECO:0007669"/>
    <property type="project" value="UniProtKB-EC"/>
</dbReference>
<evidence type="ECO:0000256" key="10">
    <source>
        <dbReference type="ARBA" id="ARBA00023136"/>
    </source>
</evidence>
<dbReference type="Pfam" id="PF25968">
    <property type="entry name" value="CALS1"/>
    <property type="match status" value="2"/>
</dbReference>
<keyword evidence="8" id="KW-0133">Cell shape</keyword>
<feature type="transmembrane region" description="Helical" evidence="15">
    <location>
        <begin position="508"/>
        <end position="529"/>
    </location>
</feature>
<comment type="subcellular location">
    <subcellularLocation>
        <location evidence="1">Cell membrane</location>
        <topology evidence="1">Multi-pass membrane protein</topology>
    </subcellularLocation>
</comment>
<feature type="transmembrane region" description="Helical" evidence="15">
    <location>
        <begin position="1526"/>
        <end position="1546"/>
    </location>
</feature>
<reference evidence="17" key="2">
    <citation type="submission" date="2015-04" db="UniProtKB">
        <authorList>
            <consortium name="EnsemblPlants"/>
        </authorList>
    </citation>
    <scope>IDENTIFICATION</scope>
</reference>
<evidence type="ECO:0000313" key="17">
    <source>
        <dbReference type="EnsemblPlants" id="OGLUM01G21880.7"/>
    </source>
</evidence>
<evidence type="ECO:0000256" key="3">
    <source>
        <dbReference type="ARBA" id="ARBA00012589"/>
    </source>
</evidence>
<feature type="transmembrane region" description="Helical" evidence="15">
    <location>
        <begin position="1207"/>
        <end position="1229"/>
    </location>
</feature>
<evidence type="ECO:0000256" key="9">
    <source>
        <dbReference type="ARBA" id="ARBA00022989"/>
    </source>
</evidence>
<evidence type="ECO:0000256" key="1">
    <source>
        <dbReference type="ARBA" id="ARBA00004651"/>
    </source>
</evidence>
<dbReference type="GO" id="GO:0000148">
    <property type="term" value="C:1,3-beta-D-glucan synthase complex"/>
    <property type="evidence" value="ECO:0007669"/>
    <property type="project" value="InterPro"/>
</dbReference>
<feature type="region of interest" description="Disordered" evidence="14">
    <location>
        <begin position="1"/>
        <end position="44"/>
    </location>
</feature>
<comment type="similarity">
    <text evidence="2">Belongs to the glycosyltransferase 48 family.</text>
</comment>
<keyword evidence="18" id="KW-1185">Reference proteome</keyword>
<comment type="catalytic activity">
    <reaction evidence="13">
        <text>[(1-&gt;3)-beta-D-glucosyl](n) + UDP-alpha-D-glucose = [(1-&gt;3)-beta-D-glucosyl](n+1) + UDP + H(+)</text>
        <dbReference type="Rhea" id="RHEA:21476"/>
        <dbReference type="Rhea" id="RHEA-COMP:11146"/>
        <dbReference type="Rhea" id="RHEA-COMP:14303"/>
        <dbReference type="ChEBI" id="CHEBI:15378"/>
        <dbReference type="ChEBI" id="CHEBI:37671"/>
        <dbReference type="ChEBI" id="CHEBI:58223"/>
        <dbReference type="ChEBI" id="CHEBI:58885"/>
        <dbReference type="EC" id="2.4.1.34"/>
    </reaction>
</comment>
<accession>A0A0D9YA19</accession>
<feature type="domain" description="1,3-beta-glucan synthase component FKS1-like" evidence="16">
    <location>
        <begin position="331"/>
        <end position="430"/>
    </location>
</feature>
<feature type="transmembrane region" description="Helical" evidence="15">
    <location>
        <begin position="590"/>
        <end position="607"/>
    </location>
</feature>
<dbReference type="GO" id="GO:0006075">
    <property type="term" value="P:(1-&gt;3)-beta-D-glucan biosynthetic process"/>
    <property type="evidence" value="ECO:0007669"/>
    <property type="project" value="InterPro"/>
</dbReference>
<feature type="transmembrane region" description="Helical" evidence="15">
    <location>
        <begin position="1379"/>
        <end position="1401"/>
    </location>
</feature>
<evidence type="ECO:0000256" key="11">
    <source>
        <dbReference type="ARBA" id="ARBA00023316"/>
    </source>
</evidence>
<dbReference type="PANTHER" id="PTHR12741:SF16">
    <property type="entry name" value="CALLOSE SYNTHASE 7"/>
    <property type="match status" value="1"/>
</dbReference>
<feature type="transmembrane region" description="Helical" evidence="15">
    <location>
        <begin position="1485"/>
        <end position="1505"/>
    </location>
</feature>
<name>A0A0D9YA19_9ORYZ</name>
<dbReference type="InterPro" id="IPR026899">
    <property type="entry name" value="FKS1-like_dom1"/>
</dbReference>
<dbReference type="PANTHER" id="PTHR12741">
    <property type="entry name" value="LYST-INTERACTING PROTEIN LIP5 DOPAMINE RESPONSIVE PROTEIN DRG-1"/>
    <property type="match status" value="1"/>
</dbReference>
<sequence>MATGGGGLSGPQPSLRRGLSRASTMRPEGYSGEDGGEYSEESELVPSSLAPIVPILRAANEIEEENPRVAYLCRFTAFEKAHNMDPNSSGRGVRQFKTYLLHRLEKDEHETQRRLAGTDAKEIQRFYEHYCKKNLEDGLKTKKPGEMARHYQIASVLYDVLKTVTPEKFHAEFDIYAKEVEKEKASFSHYNILPLNISGQRQPVMEIPEIKAAVDLLRKIDGLPMPRLDPVSAEKETDVPTVRDLLDWLWLTFGFQKGNVENQKEHLILLLANIDMRKGANAYQSDRHNHVMHSDTVRSLMRKIFENYISWCRYLHLESNIKIPNDASTQQPEILYIGLYLLIWGEASNSHQYKNTIIPIGQDFDPPFRREGSDDAFLQLVIQPIYSVMKQEAAMNKRGRTSHSKWRNYDDLNEYFWSKRCFKQLKWPMDSAADFFAVPLKIKTEEHHDRVITRRRIPKTNFVEVRTFLHLFRSFDRMWAFFILAFQAMVIVAWSPSGLPSAIFAPTVFRNVLTIFITAAFLNFLQATLEIILNWKAWRSLECSQMIRYILKFVVAVAWLIILPTTYMSSIQNSTGLIKFFSSWIGNLQMQHNLGVVITVWAPIVMIRTLGMLRSRFEAIPIAFGKHLVPRHDSQPKRREREEVKNIDKFSDIWNAFIHSLREEDLISNSGLLSFSLIPIALDMANSVKKRDEELRKRINQDAYTYYAVVECYETLFSILYSLIVEQSDKKVVDRIHDSIEDSISRLSLRTDEDIDPIKTQIANLLQDIMEITTQDIMKNGQGILKDKNRENQLFANINLNSVKDKTWREKPFCFCISVLTPYFKEEVLFSAEDLYKKNEDGISILFYLRKIYPDEWKNFLERIEFQPTDEESLKTKMDEIRPWASYRGQTLTRTAKLEHRKTVQSSQEGWASFDMARAIADIKFTYVVSCQVYGMQKTSKDLKDKACYLNILNLMLTYPSLRVAYIEEVEAPAGNGTTEKTYYSVLVKGGEKYDEEIYRIKLPGKPTDIGEGKPENQNHAIVFTRGEALQAIDMNQDNYLEEAFKMRNVLEEFESEKYGKRKPTILGLREHIFTGSVSSLAWFMSNQETSFVTIGQRVLANPLKVRFHYGHPDIFDRLFHITRGGISKASKTINLSEDIFSGFNSTMREGNVTHHEYMQVGKGRDVGMNQISSFEAKVANGNGEQTLSRDIYRLGRRFDFYRMLSFYFTTVGFYFSSMVTVLTVYVFLYGRLYLVMSGLERSILLDPRIEQNIKPLENALASQSFFQLGLLLVLPMVMEVGLEKGFRTALGEFVIMQLQLASVFFTFQLGTKTHYYGRTILHGGAKYRPTGRGFVVYHAKFADNYRMYSRSHFVKGLELLILLVVYLVYGSSYRSSSMYLFVTFSIWFLVASWLFAPFIFNPSCFEWQKTVDDWTDWRKWMGNRGGIGMSVDQSWEAWWISEQEHLRKTSIRSLLLEIILSLRFLIYQYGIVYHLNIARRNKSILVYGLSWLVMLSVLVVLKMVSIGRQKFGTDLQLMFRILKGLLFLGFVSVMAVLFVVCNLTISDVFASILGFMPTGWCILLIGQACSPLVKKAMLWDSIMELGRSYENLMGLVLFLPIGLLSWFPFVSEFQTRLLFNQAFSRGLQISRILAGQKDIGEE</sequence>
<dbReference type="HOGENOM" id="CLU_000742_0_0_1"/>
<evidence type="ECO:0000256" key="5">
    <source>
        <dbReference type="ARBA" id="ARBA00022676"/>
    </source>
</evidence>
<evidence type="ECO:0000256" key="8">
    <source>
        <dbReference type="ARBA" id="ARBA00022960"/>
    </source>
</evidence>
<dbReference type="Pfam" id="PF04652">
    <property type="entry name" value="Vta1"/>
    <property type="match status" value="1"/>
</dbReference>
<evidence type="ECO:0000313" key="18">
    <source>
        <dbReference type="Proteomes" id="UP000026961"/>
    </source>
</evidence>
<reference evidence="17" key="1">
    <citation type="submission" date="2013-08" db="EMBL/GenBank/DDBJ databases">
        <title>Oryza genome evolution.</title>
        <authorList>
            <person name="Wing R.A."/>
            <person name="Panaud O."/>
            <person name="Oliveira A.C."/>
        </authorList>
    </citation>
    <scope>NUCLEOTIDE SEQUENCE</scope>
</reference>
<evidence type="ECO:0000256" key="6">
    <source>
        <dbReference type="ARBA" id="ARBA00022679"/>
    </source>
</evidence>
<keyword evidence="5" id="KW-0328">Glycosyltransferase</keyword>
<proteinExistence type="inferred from homology"/>
<dbReference type="InterPro" id="IPR023175">
    <property type="entry name" value="Vta1/CALS_N_sf"/>
</dbReference>
<keyword evidence="4" id="KW-1003">Cell membrane</keyword>
<feature type="transmembrane region" description="Helical" evidence="15">
    <location>
        <begin position="478"/>
        <end position="496"/>
    </location>
</feature>
<keyword evidence="9 15" id="KW-1133">Transmembrane helix</keyword>
<feature type="compositionally biased region" description="Acidic residues" evidence="14">
    <location>
        <begin position="34"/>
        <end position="43"/>
    </location>
</feature>
<keyword evidence="7 15" id="KW-0812">Transmembrane</keyword>
<feature type="transmembrane region" description="Helical" evidence="15">
    <location>
        <begin position="1592"/>
        <end position="1610"/>
    </location>
</feature>
<dbReference type="GO" id="GO:0005886">
    <property type="term" value="C:plasma membrane"/>
    <property type="evidence" value="ECO:0007669"/>
    <property type="project" value="UniProtKB-SubCell"/>
</dbReference>
<dbReference type="InterPro" id="IPR039431">
    <property type="entry name" value="Vta1/CALS_N"/>
</dbReference>
<evidence type="ECO:0000256" key="12">
    <source>
        <dbReference type="ARBA" id="ARBA00032165"/>
    </source>
</evidence>
<dbReference type="EnsemblPlants" id="OGLUM01G21880.7">
    <property type="protein sequence ID" value="OGLUM01G21880.7"/>
    <property type="gene ID" value="OGLUM01G21880"/>
</dbReference>
<keyword evidence="11" id="KW-0961">Cell wall biogenesis/degradation</keyword>
<dbReference type="Gramene" id="OGLUM01G21880.7">
    <property type="protein sequence ID" value="OGLUM01G21880.7"/>
    <property type="gene ID" value="OGLUM01G21880"/>
</dbReference>
<evidence type="ECO:0000256" key="7">
    <source>
        <dbReference type="ARBA" id="ARBA00022692"/>
    </source>
</evidence>
<protein>
    <recommendedName>
        <fullName evidence="12">1,3-beta-glucan synthase</fullName>
        <ecNumber evidence="3">2.4.1.34</ecNumber>
    </recommendedName>
    <alternativeName>
        <fullName evidence="12">1,3-beta-glucan synthase</fullName>
    </alternativeName>
</protein>
<organism evidence="17">
    <name type="scientific">Oryza glumipatula</name>
    <dbReference type="NCBI Taxonomy" id="40148"/>
    <lineage>
        <taxon>Eukaryota</taxon>
        <taxon>Viridiplantae</taxon>
        <taxon>Streptophyta</taxon>
        <taxon>Embryophyta</taxon>
        <taxon>Tracheophyta</taxon>
        <taxon>Spermatophyta</taxon>
        <taxon>Magnoliopsida</taxon>
        <taxon>Liliopsida</taxon>
        <taxon>Poales</taxon>
        <taxon>Poaceae</taxon>
        <taxon>BOP clade</taxon>
        <taxon>Oryzoideae</taxon>
        <taxon>Oryzeae</taxon>
        <taxon>Oryzinae</taxon>
        <taxon>Oryza</taxon>
    </lineage>
</organism>
<evidence type="ECO:0000256" key="13">
    <source>
        <dbReference type="ARBA" id="ARBA00047777"/>
    </source>
</evidence>
<dbReference type="InterPro" id="IPR058851">
    <property type="entry name" value="CALS1_helical"/>
</dbReference>
<keyword evidence="10 15" id="KW-0472">Membrane</keyword>
<evidence type="ECO:0000256" key="15">
    <source>
        <dbReference type="SAM" id="Phobius"/>
    </source>
</evidence>
<dbReference type="SMART" id="SM01205">
    <property type="entry name" value="FKS1_dom1"/>
    <property type="match status" value="1"/>
</dbReference>
<evidence type="ECO:0000259" key="16">
    <source>
        <dbReference type="SMART" id="SM01205"/>
    </source>
</evidence>
<feature type="transmembrane region" description="Helical" evidence="15">
    <location>
        <begin position="1354"/>
        <end position="1373"/>
    </location>
</feature>
<feature type="transmembrane region" description="Helical" evidence="15">
    <location>
        <begin position="549"/>
        <end position="570"/>
    </location>
</feature>
<dbReference type="EC" id="2.4.1.34" evidence="3"/>
<dbReference type="InterPro" id="IPR003440">
    <property type="entry name" value="Glyco_trans_48_dom"/>
</dbReference>
<evidence type="ECO:0000256" key="2">
    <source>
        <dbReference type="ARBA" id="ARBA00009040"/>
    </source>
</evidence>
<reference evidence="17" key="3">
    <citation type="submission" date="2018-05" db="EMBL/GenBank/DDBJ databases">
        <title>OgluRS3 (Oryza glumaepatula Reference Sequence Version 3).</title>
        <authorList>
            <person name="Zhang J."/>
            <person name="Kudrna D."/>
            <person name="Lee S."/>
            <person name="Talag J."/>
            <person name="Welchert J."/>
            <person name="Wing R.A."/>
        </authorList>
    </citation>
    <scope>NUCLEOTIDE SEQUENCE [LARGE SCALE GENOMIC DNA]</scope>
</reference>
<keyword evidence="6" id="KW-0808">Transferase</keyword>
<evidence type="ECO:0000256" key="4">
    <source>
        <dbReference type="ARBA" id="ARBA00022475"/>
    </source>
</evidence>
<evidence type="ECO:0000256" key="14">
    <source>
        <dbReference type="SAM" id="MobiDB-lite"/>
    </source>
</evidence>
<dbReference type="Pfam" id="PF14288">
    <property type="entry name" value="FKS1_dom1"/>
    <property type="match status" value="1"/>
</dbReference>
<feature type="transmembrane region" description="Helical" evidence="15">
    <location>
        <begin position="1552"/>
        <end position="1571"/>
    </location>
</feature>
<dbReference type="Proteomes" id="UP000026961">
    <property type="component" value="Chromosome 1"/>
</dbReference>
<dbReference type="Pfam" id="PF02364">
    <property type="entry name" value="Glucan_synthase"/>
    <property type="match status" value="2"/>
</dbReference>